<feature type="transmembrane region" description="Helical" evidence="1">
    <location>
        <begin position="61"/>
        <end position="80"/>
    </location>
</feature>
<protein>
    <submittedName>
        <fullName evidence="2">Uncharacterized protein</fullName>
    </submittedName>
</protein>
<evidence type="ECO:0000256" key="1">
    <source>
        <dbReference type="SAM" id="Phobius"/>
    </source>
</evidence>
<dbReference type="Proteomes" id="UP000572007">
    <property type="component" value="Unassembled WGS sequence"/>
</dbReference>
<keyword evidence="1" id="KW-1133">Transmembrane helix</keyword>
<gene>
    <name evidence="2" type="ORF">HGA10_02040</name>
</gene>
<evidence type="ECO:0000313" key="3">
    <source>
        <dbReference type="Proteomes" id="UP000572007"/>
    </source>
</evidence>
<proteinExistence type="predicted"/>
<reference evidence="2 3" key="1">
    <citation type="submission" date="2020-04" db="EMBL/GenBank/DDBJ databases">
        <title>MicrobeNet Type strains.</title>
        <authorList>
            <person name="Nicholson A.C."/>
        </authorList>
    </citation>
    <scope>NUCLEOTIDE SEQUENCE [LARGE SCALE GENOMIC DNA]</scope>
    <source>
        <strain evidence="2 3">DSM 44960</strain>
    </source>
</reference>
<keyword evidence="1" id="KW-0472">Membrane</keyword>
<dbReference type="EMBL" id="JAAXOM010000001">
    <property type="protein sequence ID" value="NKX86092.1"/>
    <property type="molecule type" value="Genomic_DNA"/>
</dbReference>
<dbReference type="RefSeq" id="WP_167353265.1">
    <property type="nucleotide sequence ID" value="NZ_JAAXOM010000001.1"/>
</dbReference>
<sequence length="151" mass="16620">MKGEPSPQDQLDIAASATMRARTATPVPQWVPPVAALLGASSLLVVGLARPESDDADFWAVMSIGGAIFCVFLALMTWVWHRQRSNGVAPRYLLDLPRRRWQRVSLFLVLVLVSSVAQGFLDGWAHVISAVLLGGIGWWVLERQRRATCLS</sequence>
<organism evidence="2 3">
    <name type="scientific">Nocardia coubleae</name>
    <dbReference type="NCBI Taxonomy" id="356147"/>
    <lineage>
        <taxon>Bacteria</taxon>
        <taxon>Bacillati</taxon>
        <taxon>Actinomycetota</taxon>
        <taxon>Actinomycetes</taxon>
        <taxon>Mycobacteriales</taxon>
        <taxon>Nocardiaceae</taxon>
        <taxon>Nocardia</taxon>
    </lineage>
</organism>
<keyword evidence="3" id="KW-1185">Reference proteome</keyword>
<feature type="transmembrane region" description="Helical" evidence="1">
    <location>
        <begin position="30"/>
        <end position="49"/>
    </location>
</feature>
<accession>A0A846VZ21</accession>
<feature type="transmembrane region" description="Helical" evidence="1">
    <location>
        <begin position="101"/>
        <end position="117"/>
    </location>
</feature>
<dbReference type="AlphaFoldDB" id="A0A846VZ21"/>
<keyword evidence="1" id="KW-0812">Transmembrane</keyword>
<evidence type="ECO:0000313" key="2">
    <source>
        <dbReference type="EMBL" id="NKX86092.1"/>
    </source>
</evidence>
<name>A0A846VZ21_9NOCA</name>
<comment type="caution">
    <text evidence="2">The sequence shown here is derived from an EMBL/GenBank/DDBJ whole genome shotgun (WGS) entry which is preliminary data.</text>
</comment>
<feature type="transmembrane region" description="Helical" evidence="1">
    <location>
        <begin position="123"/>
        <end position="141"/>
    </location>
</feature>